<gene>
    <name evidence="1" type="ORF">GBAR_LOCUS18716</name>
</gene>
<protein>
    <submittedName>
        <fullName evidence="1">Uncharacterized protein</fullName>
    </submittedName>
</protein>
<proteinExistence type="predicted"/>
<accession>A0AA35SQ50</accession>
<dbReference type="EMBL" id="CASHTH010002645">
    <property type="protein sequence ID" value="CAI8033197.1"/>
    <property type="molecule type" value="Genomic_DNA"/>
</dbReference>
<dbReference type="Proteomes" id="UP001174909">
    <property type="component" value="Unassembled WGS sequence"/>
</dbReference>
<evidence type="ECO:0000313" key="2">
    <source>
        <dbReference type="Proteomes" id="UP001174909"/>
    </source>
</evidence>
<name>A0AA35SQ50_GEOBA</name>
<reference evidence="1" key="1">
    <citation type="submission" date="2023-03" db="EMBL/GenBank/DDBJ databases">
        <authorList>
            <person name="Steffen K."/>
            <person name="Cardenas P."/>
        </authorList>
    </citation>
    <scope>NUCLEOTIDE SEQUENCE</scope>
</reference>
<sequence>MLYSAQLYCCILQRKQETRMTMSLPALPGAIIIVQLNMNAAHMVSVRDIII</sequence>
<dbReference type="AlphaFoldDB" id="A0AA35SQ50"/>
<keyword evidence="2" id="KW-1185">Reference proteome</keyword>
<comment type="caution">
    <text evidence="1">The sequence shown here is derived from an EMBL/GenBank/DDBJ whole genome shotgun (WGS) entry which is preliminary data.</text>
</comment>
<evidence type="ECO:0000313" key="1">
    <source>
        <dbReference type="EMBL" id="CAI8033197.1"/>
    </source>
</evidence>
<organism evidence="1 2">
    <name type="scientific">Geodia barretti</name>
    <name type="common">Barrett's horny sponge</name>
    <dbReference type="NCBI Taxonomy" id="519541"/>
    <lineage>
        <taxon>Eukaryota</taxon>
        <taxon>Metazoa</taxon>
        <taxon>Porifera</taxon>
        <taxon>Demospongiae</taxon>
        <taxon>Heteroscleromorpha</taxon>
        <taxon>Tetractinellida</taxon>
        <taxon>Astrophorina</taxon>
        <taxon>Geodiidae</taxon>
        <taxon>Geodia</taxon>
    </lineage>
</organism>